<comment type="caution">
    <text evidence="1">The sequence shown here is derived from an EMBL/GenBank/DDBJ whole genome shotgun (WGS) entry which is preliminary data.</text>
</comment>
<keyword evidence="2" id="KW-1185">Reference proteome</keyword>
<dbReference type="SUPFAM" id="SSF55961">
    <property type="entry name" value="Bet v1-like"/>
    <property type="match status" value="1"/>
</dbReference>
<dbReference type="InterPro" id="IPR019587">
    <property type="entry name" value="Polyketide_cyclase/dehydratase"/>
</dbReference>
<evidence type="ECO:0000313" key="1">
    <source>
        <dbReference type="EMBL" id="MDX2296958.1"/>
    </source>
</evidence>
<gene>
    <name evidence="1" type="ORF">R2363_32885</name>
</gene>
<accession>A0ABU4KGP5</accession>
<sequence>MPRRLRPVELDFTAVAPVRLAFEARLQAPPPAVYRSIAVEVGSLPAWFTPVASAVPFDDGARRTIRLRGGVRFEETILAAEPDLRYAYRVDLTNAPAVSALAEEWALAPEGAGTRLRWTMAADGPAPFRAGLRLASPGLGLSFRRAAAALDRRLTPARRPSPGSVREWRRTG</sequence>
<dbReference type="InterPro" id="IPR023393">
    <property type="entry name" value="START-like_dom_sf"/>
</dbReference>
<proteinExistence type="predicted"/>
<dbReference type="RefSeq" id="WP_319013111.1">
    <property type="nucleotide sequence ID" value="NZ_JAWJZF010000511.1"/>
</dbReference>
<evidence type="ECO:0000313" key="2">
    <source>
        <dbReference type="Proteomes" id="UP001278571"/>
    </source>
</evidence>
<name>A0ABU4KGP5_9ACTN</name>
<organism evidence="1 2">
    <name type="scientific">Streptomyces roseolus</name>
    <dbReference type="NCBI Taxonomy" id="67358"/>
    <lineage>
        <taxon>Bacteria</taxon>
        <taxon>Bacillati</taxon>
        <taxon>Actinomycetota</taxon>
        <taxon>Actinomycetes</taxon>
        <taxon>Kitasatosporales</taxon>
        <taxon>Streptomycetaceae</taxon>
        <taxon>Streptomyces</taxon>
    </lineage>
</organism>
<reference evidence="1 2" key="1">
    <citation type="submission" date="2023-10" db="EMBL/GenBank/DDBJ databases">
        <authorList>
            <person name="Wang X.X."/>
        </authorList>
    </citation>
    <scope>NUCLEOTIDE SEQUENCE [LARGE SCALE GENOMIC DNA]</scope>
    <source>
        <strain evidence="1 2">NBRC 12816</strain>
    </source>
</reference>
<protein>
    <submittedName>
        <fullName evidence="1">SRPBCC family protein</fullName>
    </submittedName>
</protein>
<dbReference type="Gene3D" id="3.30.530.20">
    <property type="match status" value="1"/>
</dbReference>
<dbReference type="Pfam" id="PF10604">
    <property type="entry name" value="Polyketide_cyc2"/>
    <property type="match status" value="1"/>
</dbReference>
<dbReference type="EMBL" id="JAWJZF010000511">
    <property type="protein sequence ID" value="MDX2296958.1"/>
    <property type="molecule type" value="Genomic_DNA"/>
</dbReference>
<dbReference type="Proteomes" id="UP001278571">
    <property type="component" value="Unassembled WGS sequence"/>
</dbReference>